<dbReference type="RefSeq" id="WP_344661358.1">
    <property type="nucleotide sequence ID" value="NZ_BAAAQM010000052.1"/>
</dbReference>
<organism evidence="2 3">
    <name type="scientific">Catenulispora subtropica</name>
    <dbReference type="NCBI Taxonomy" id="450798"/>
    <lineage>
        <taxon>Bacteria</taxon>
        <taxon>Bacillati</taxon>
        <taxon>Actinomycetota</taxon>
        <taxon>Actinomycetes</taxon>
        <taxon>Catenulisporales</taxon>
        <taxon>Catenulisporaceae</taxon>
        <taxon>Catenulispora</taxon>
    </lineage>
</organism>
<feature type="transmembrane region" description="Helical" evidence="1">
    <location>
        <begin position="77"/>
        <end position="95"/>
    </location>
</feature>
<feature type="transmembrane region" description="Helical" evidence="1">
    <location>
        <begin position="46"/>
        <end position="65"/>
    </location>
</feature>
<evidence type="ECO:0000313" key="2">
    <source>
        <dbReference type="EMBL" id="GAA1994740.1"/>
    </source>
</evidence>
<reference evidence="2 3" key="1">
    <citation type="journal article" date="2019" name="Int. J. Syst. Evol. Microbiol.">
        <title>The Global Catalogue of Microorganisms (GCM) 10K type strain sequencing project: providing services to taxonomists for standard genome sequencing and annotation.</title>
        <authorList>
            <consortium name="The Broad Institute Genomics Platform"/>
            <consortium name="The Broad Institute Genome Sequencing Center for Infectious Disease"/>
            <person name="Wu L."/>
            <person name="Ma J."/>
        </authorList>
    </citation>
    <scope>NUCLEOTIDE SEQUENCE [LARGE SCALE GENOMIC DNA]</scope>
    <source>
        <strain evidence="2 3">JCM 16013</strain>
    </source>
</reference>
<proteinExistence type="predicted"/>
<evidence type="ECO:0000256" key="1">
    <source>
        <dbReference type="SAM" id="Phobius"/>
    </source>
</evidence>
<dbReference type="EMBL" id="BAAAQM010000052">
    <property type="protein sequence ID" value="GAA1994740.1"/>
    <property type="molecule type" value="Genomic_DNA"/>
</dbReference>
<keyword evidence="1" id="KW-0472">Membrane</keyword>
<gene>
    <name evidence="2" type="ORF">GCM10009838_68950</name>
</gene>
<feature type="transmembrane region" description="Helical" evidence="1">
    <location>
        <begin position="162"/>
        <end position="182"/>
    </location>
</feature>
<comment type="caution">
    <text evidence="2">The sequence shown here is derived from an EMBL/GenBank/DDBJ whole genome shotgun (WGS) entry which is preliminary data.</text>
</comment>
<name>A0ABN2SYD1_9ACTN</name>
<sequence>MSQETAGSAEQGSALNRPFWAGYGVAMAVMGVGLPFWTWPPDFTDVFVLLAAVGTFMLLAQPYLGRPVVASMRLHRLAVVHRNTLLVGLFAVLVATHQPPVWAAGVDAVLLAGFLLLMDLVSIPAATLRRLVPPVLVIGLAALIAGSTALVALPASDASYRPILAAVAAAAALAAGVATAFGRAEARRVGSRGTDHQKQDRSPR</sequence>
<feature type="transmembrane region" description="Helical" evidence="1">
    <location>
        <begin position="101"/>
        <end position="123"/>
    </location>
</feature>
<keyword evidence="1" id="KW-1133">Transmembrane helix</keyword>
<feature type="transmembrane region" description="Helical" evidence="1">
    <location>
        <begin position="135"/>
        <end position="156"/>
    </location>
</feature>
<keyword evidence="3" id="KW-1185">Reference proteome</keyword>
<dbReference type="Proteomes" id="UP001499854">
    <property type="component" value="Unassembled WGS sequence"/>
</dbReference>
<keyword evidence="1" id="KW-0812">Transmembrane</keyword>
<evidence type="ECO:0000313" key="3">
    <source>
        <dbReference type="Proteomes" id="UP001499854"/>
    </source>
</evidence>
<accession>A0ABN2SYD1</accession>
<feature type="transmembrane region" description="Helical" evidence="1">
    <location>
        <begin position="20"/>
        <end position="40"/>
    </location>
</feature>
<protein>
    <submittedName>
        <fullName evidence="2">Uncharacterized protein</fullName>
    </submittedName>
</protein>